<dbReference type="EMBL" id="JAWXYG010000001">
    <property type="protein sequence ID" value="KAK4286271.1"/>
    <property type="molecule type" value="Genomic_DNA"/>
</dbReference>
<organism evidence="2 3">
    <name type="scientific">Acacia crassicarpa</name>
    <name type="common">northern wattle</name>
    <dbReference type="NCBI Taxonomy" id="499986"/>
    <lineage>
        <taxon>Eukaryota</taxon>
        <taxon>Viridiplantae</taxon>
        <taxon>Streptophyta</taxon>
        <taxon>Embryophyta</taxon>
        <taxon>Tracheophyta</taxon>
        <taxon>Spermatophyta</taxon>
        <taxon>Magnoliopsida</taxon>
        <taxon>eudicotyledons</taxon>
        <taxon>Gunneridae</taxon>
        <taxon>Pentapetalae</taxon>
        <taxon>rosids</taxon>
        <taxon>fabids</taxon>
        <taxon>Fabales</taxon>
        <taxon>Fabaceae</taxon>
        <taxon>Caesalpinioideae</taxon>
        <taxon>mimosoid clade</taxon>
        <taxon>Acacieae</taxon>
        <taxon>Acacia</taxon>
    </lineage>
</organism>
<evidence type="ECO:0000313" key="2">
    <source>
        <dbReference type="EMBL" id="KAK4286271.1"/>
    </source>
</evidence>
<gene>
    <name evidence="2" type="ORF">QN277_002850</name>
</gene>
<evidence type="ECO:0000256" key="1">
    <source>
        <dbReference type="SAM" id="MobiDB-lite"/>
    </source>
</evidence>
<accession>A0AAE1NBM0</accession>
<sequence length="94" mass="9620">MGSRAPNWADQWGAGGFGGEDENEQVKKGSSSGKMAEAKAKASAGMDKAKAAAVVGADKAKEAAVVGAMKLKSGTSAGLKWVKNQYQKRTSSSK</sequence>
<feature type="region of interest" description="Disordered" evidence="1">
    <location>
        <begin position="1"/>
        <end position="52"/>
    </location>
</feature>
<feature type="compositionally biased region" description="Low complexity" evidence="1">
    <location>
        <begin position="41"/>
        <end position="52"/>
    </location>
</feature>
<dbReference type="PANTHER" id="PTHR33386">
    <property type="entry name" value="OS02G0740600 PROTEIN"/>
    <property type="match status" value="1"/>
</dbReference>
<reference evidence="2" key="1">
    <citation type="submission" date="2023-10" db="EMBL/GenBank/DDBJ databases">
        <title>Chromosome-level genome of the transformable northern wattle, Acacia crassicarpa.</title>
        <authorList>
            <person name="Massaro I."/>
            <person name="Sinha N.R."/>
            <person name="Poethig S."/>
            <person name="Leichty A.R."/>
        </authorList>
    </citation>
    <scope>NUCLEOTIDE SEQUENCE</scope>
    <source>
        <strain evidence="2">Acra3RX</strain>
        <tissue evidence="2">Leaf</tissue>
    </source>
</reference>
<proteinExistence type="predicted"/>
<keyword evidence="3" id="KW-1185">Reference proteome</keyword>
<name>A0AAE1NBM0_9FABA</name>
<dbReference type="Proteomes" id="UP001293593">
    <property type="component" value="Unassembled WGS sequence"/>
</dbReference>
<dbReference type="AlphaFoldDB" id="A0AAE1NBM0"/>
<dbReference type="PANTHER" id="PTHR33386:SF13">
    <property type="entry name" value="EXPRESSED PROTEIN"/>
    <property type="match status" value="1"/>
</dbReference>
<protein>
    <submittedName>
        <fullName evidence="2">Uncharacterized protein</fullName>
    </submittedName>
</protein>
<evidence type="ECO:0000313" key="3">
    <source>
        <dbReference type="Proteomes" id="UP001293593"/>
    </source>
</evidence>
<comment type="caution">
    <text evidence="2">The sequence shown here is derived from an EMBL/GenBank/DDBJ whole genome shotgun (WGS) entry which is preliminary data.</text>
</comment>